<keyword evidence="2" id="KW-0378">Hydrolase</keyword>
<dbReference type="RefSeq" id="WP_058295749.1">
    <property type="nucleotide sequence ID" value="NZ_CAMRXG010000060.1"/>
</dbReference>
<dbReference type="PANTHER" id="PTHR43581:SF4">
    <property type="entry name" value="ATP_GTP PHOSPHATASE"/>
    <property type="match status" value="1"/>
</dbReference>
<feature type="domain" description="Endonuclease GajA/Old nuclease/RecF-like AAA" evidence="1">
    <location>
        <begin position="1"/>
        <end position="362"/>
    </location>
</feature>
<gene>
    <name evidence="2" type="ORF">CQ394_07795</name>
</gene>
<dbReference type="STRING" id="137838.GCA_001458595_03030"/>
<protein>
    <submittedName>
        <fullName evidence="2">ATP-dependent endonuclease</fullName>
    </submittedName>
</protein>
<name>A0A2A7MIR8_9CLOT</name>
<keyword evidence="2" id="KW-0255">Endonuclease</keyword>
<dbReference type="Proteomes" id="UP000220840">
    <property type="component" value="Unassembled WGS sequence"/>
</dbReference>
<dbReference type="GO" id="GO:0004519">
    <property type="term" value="F:endonuclease activity"/>
    <property type="evidence" value="ECO:0007669"/>
    <property type="project" value="UniProtKB-KW"/>
</dbReference>
<sequence>MHIDRIRIKNYKSFLDSGDIYIDKNLFSLIGQNNTGKSAVLDAVQCIFPSVKKSISIMDFHKGNENDIEIEICFKGVTSTYLEEVIFGEKIQKQINKVEKLQMELGDQPTAAKINKLKKERENIENTRVQYLAETLNKYKILNENFTVKLVAKKGKNVTKKFYIDDEIELSETDLKALLPQMKVIPAIRDPKNESTAGTNSYLKELIQMLDDEIQTNIEIDGKNISYKELNKVISKETKVRCESLGEKITNFYNQAIGNNEYRVIIDSDVNISKGTTYTTRIKDINTGVDSDILNCGTGYQSMIILSILETYVEISSKTSKYILLIEEPEVYLHPTLQRKMIDTLITISKTNQVIFTSHSPITVSKLSKQQIKLVKKNGGSAIVEDIDPKIVIEELGIKSDDILANKGIIFVEGKDDKKIFEILLNKIEDGLSNKLNVIDAGNCTDLKFYANAEILINNKFNIPTLIVRDADAKEPSIRREELINEIINNRNNEIDEEIKEKIRKSVRVLNQYSLESFFIDEKLLSEVSIDSDDIEKTIKCYECQYGHYTECLYNNEVNEKVISQWYQPKYFLEKFDDKFKANQIEAIEAHNLRYETQWRKFERCSECIQSDIECYLSSRKKINDYTKKLKLQKKDFMIECIVDKTIDELKETKLKYIIGMLEEFIETID</sequence>
<evidence type="ECO:0000313" key="3">
    <source>
        <dbReference type="Proteomes" id="UP000220840"/>
    </source>
</evidence>
<dbReference type="PANTHER" id="PTHR43581">
    <property type="entry name" value="ATP/GTP PHOSPHATASE"/>
    <property type="match status" value="1"/>
</dbReference>
<dbReference type="InterPro" id="IPR051396">
    <property type="entry name" value="Bact_Antivir_Def_Nuclease"/>
</dbReference>
<dbReference type="Pfam" id="PF13175">
    <property type="entry name" value="AAA_15"/>
    <property type="match status" value="1"/>
</dbReference>
<keyword evidence="3" id="KW-1185">Reference proteome</keyword>
<keyword evidence="2" id="KW-0540">Nuclease</keyword>
<dbReference type="EMBL" id="PDCJ01000001">
    <property type="protein sequence ID" value="PEG31595.1"/>
    <property type="molecule type" value="Genomic_DNA"/>
</dbReference>
<dbReference type="OrthoDB" id="1093370at2"/>
<proteinExistence type="predicted"/>
<evidence type="ECO:0000259" key="1">
    <source>
        <dbReference type="Pfam" id="PF13175"/>
    </source>
</evidence>
<comment type="caution">
    <text evidence="2">The sequence shown here is derived from an EMBL/GenBank/DDBJ whole genome shotgun (WGS) entry which is preliminary data.</text>
</comment>
<organism evidence="2 3">
    <name type="scientific">Clostridium neonatale</name>
    <dbReference type="NCBI Taxonomy" id="137838"/>
    <lineage>
        <taxon>Bacteria</taxon>
        <taxon>Bacillati</taxon>
        <taxon>Bacillota</taxon>
        <taxon>Clostridia</taxon>
        <taxon>Eubacteriales</taxon>
        <taxon>Clostridiaceae</taxon>
        <taxon>Clostridium</taxon>
    </lineage>
</organism>
<accession>A0A2A7MIR8</accession>
<dbReference type="InterPro" id="IPR027417">
    <property type="entry name" value="P-loop_NTPase"/>
</dbReference>
<dbReference type="AlphaFoldDB" id="A0A2A7MIR8"/>
<reference evidence="2 3" key="1">
    <citation type="submission" date="2017-10" db="EMBL/GenBank/DDBJ databases">
        <title>Effective Description of Clostridium neonatale sp. nov. linked to necrotizing enterocolitis in neonates and a clarification of species assignable to the genus Clostridium (Prazmowski 1880) emend. Lawson and Rainey 2016.</title>
        <authorList>
            <person name="Bernard K."/>
            <person name="Burdz T."/>
            <person name="Wiebe D."/>
            <person name="Balcewich B."/>
            <person name="Alfa M."/>
            <person name="Bernier A.-M."/>
        </authorList>
    </citation>
    <scope>NUCLEOTIDE SEQUENCE [LARGE SCALE GENOMIC DNA]</scope>
    <source>
        <strain evidence="2 3">LCDC99A005</strain>
    </source>
</reference>
<dbReference type="SUPFAM" id="SSF52540">
    <property type="entry name" value="P-loop containing nucleoside triphosphate hydrolases"/>
    <property type="match status" value="1"/>
</dbReference>
<dbReference type="Gene3D" id="3.40.50.300">
    <property type="entry name" value="P-loop containing nucleotide triphosphate hydrolases"/>
    <property type="match status" value="1"/>
</dbReference>
<dbReference type="InterPro" id="IPR041685">
    <property type="entry name" value="AAA_GajA/Old/RecF-like"/>
</dbReference>
<evidence type="ECO:0000313" key="2">
    <source>
        <dbReference type="EMBL" id="PEG31595.1"/>
    </source>
</evidence>